<dbReference type="RefSeq" id="WP_099649011.1">
    <property type="nucleotide sequence ID" value="NZ_CP024422.1"/>
</dbReference>
<evidence type="ECO:0008006" key="3">
    <source>
        <dbReference type="Google" id="ProtNLM"/>
    </source>
</evidence>
<dbReference type="AlphaFoldDB" id="A0A2D2C0V0"/>
<dbReference type="Proteomes" id="UP000229314">
    <property type="component" value="Chromosome"/>
</dbReference>
<gene>
    <name evidence="1" type="ORF">PYTT13_10165</name>
</gene>
<proteinExistence type="predicted"/>
<evidence type="ECO:0000313" key="1">
    <source>
        <dbReference type="EMBL" id="ATQ56133.1"/>
    </source>
</evidence>
<protein>
    <recommendedName>
        <fullName evidence="3">Porin family protein</fullName>
    </recommendedName>
</protein>
<sequence>MVARPEACAYHRDTEPDNEKAFIVKLAKILCLYLPLTLAAGFAQAQDITANNIFYIGAGRSNDDGPLDNDNTPFSLGFMHQSPNSRLILGFDIGREGTRLDSTWNRDQDPRQATSYNLLIGGNLFDNGRYRTDAALLLGARESFAECPDSYLGYQCYADQEPETEYKGNIGAVVTVSVDRFTVGLRATGESAQILAGFRF</sequence>
<organism evidence="1 2">
    <name type="scientific">Paracoccus yeei</name>
    <dbReference type="NCBI Taxonomy" id="147645"/>
    <lineage>
        <taxon>Bacteria</taxon>
        <taxon>Pseudomonadati</taxon>
        <taxon>Pseudomonadota</taxon>
        <taxon>Alphaproteobacteria</taxon>
        <taxon>Rhodobacterales</taxon>
        <taxon>Paracoccaceae</taxon>
        <taxon>Paracoccus</taxon>
    </lineage>
</organism>
<evidence type="ECO:0000313" key="2">
    <source>
        <dbReference type="Proteomes" id="UP000229314"/>
    </source>
</evidence>
<dbReference type="EMBL" id="CP024422">
    <property type="protein sequence ID" value="ATQ56133.1"/>
    <property type="molecule type" value="Genomic_DNA"/>
</dbReference>
<accession>A0A2D2C0V0</accession>
<name>A0A2D2C0V0_9RHOB</name>
<reference evidence="1 2" key="1">
    <citation type="submission" date="2017-10" db="EMBL/GenBank/DDBJ databases">
        <title>Complete genome sequence of Paracoccus yeei TT13 isolated from human skin.</title>
        <authorList>
            <person name="Lee K."/>
            <person name="Lim J.Y."/>
            <person name="Hwang I."/>
        </authorList>
    </citation>
    <scope>NUCLEOTIDE SEQUENCE [LARGE SCALE GENOMIC DNA]</scope>
    <source>
        <strain evidence="1 2">TT13</strain>
    </source>
</reference>
<dbReference type="GeneID" id="78898032"/>